<dbReference type="EMBL" id="WJXA01000011">
    <property type="protein sequence ID" value="KAF7126916.1"/>
    <property type="molecule type" value="Genomic_DNA"/>
</dbReference>
<comment type="caution">
    <text evidence="2">The sequence shown here is derived from an EMBL/GenBank/DDBJ whole genome shotgun (WGS) entry which is preliminary data.</text>
</comment>
<evidence type="ECO:0000256" key="1">
    <source>
        <dbReference type="SAM" id="Phobius"/>
    </source>
</evidence>
<feature type="transmembrane region" description="Helical" evidence="1">
    <location>
        <begin position="108"/>
        <end position="126"/>
    </location>
</feature>
<evidence type="ECO:0000313" key="2">
    <source>
        <dbReference type="EMBL" id="KAF7126916.1"/>
    </source>
</evidence>
<keyword evidence="1" id="KW-0472">Membrane</keyword>
<dbReference type="AlphaFoldDB" id="A0A834G591"/>
<evidence type="ECO:0000313" key="3">
    <source>
        <dbReference type="Proteomes" id="UP000626092"/>
    </source>
</evidence>
<name>A0A834G591_RHOSS</name>
<proteinExistence type="predicted"/>
<dbReference type="OrthoDB" id="10410485at2759"/>
<gene>
    <name evidence="2" type="ORF">RHSIM_Rhsim11G0074800</name>
</gene>
<dbReference type="Proteomes" id="UP000626092">
    <property type="component" value="Unassembled WGS sequence"/>
</dbReference>
<protein>
    <submittedName>
        <fullName evidence="2">Uncharacterized protein</fullName>
    </submittedName>
</protein>
<sequence length="127" mass="14366">MAIWFRKSINVSANYLKAKTGLWGLLNQRHLSPCFHSNFSSPTSLNGKNYRNPPSFLGNSTTLFGSRRFESVKAGRQEELLYDNGGLQDQRLGEISNLKTLGRPYDQAALGVLYFYFISVTLAQWIV</sequence>
<keyword evidence="1" id="KW-0812">Transmembrane</keyword>
<keyword evidence="3" id="KW-1185">Reference proteome</keyword>
<keyword evidence="1" id="KW-1133">Transmembrane helix</keyword>
<organism evidence="2 3">
    <name type="scientific">Rhododendron simsii</name>
    <name type="common">Sims's rhododendron</name>
    <dbReference type="NCBI Taxonomy" id="118357"/>
    <lineage>
        <taxon>Eukaryota</taxon>
        <taxon>Viridiplantae</taxon>
        <taxon>Streptophyta</taxon>
        <taxon>Embryophyta</taxon>
        <taxon>Tracheophyta</taxon>
        <taxon>Spermatophyta</taxon>
        <taxon>Magnoliopsida</taxon>
        <taxon>eudicotyledons</taxon>
        <taxon>Gunneridae</taxon>
        <taxon>Pentapetalae</taxon>
        <taxon>asterids</taxon>
        <taxon>Ericales</taxon>
        <taxon>Ericaceae</taxon>
        <taxon>Ericoideae</taxon>
        <taxon>Rhodoreae</taxon>
        <taxon>Rhododendron</taxon>
    </lineage>
</organism>
<reference evidence="2" key="1">
    <citation type="submission" date="2019-11" db="EMBL/GenBank/DDBJ databases">
        <authorList>
            <person name="Liu Y."/>
            <person name="Hou J."/>
            <person name="Li T.-Q."/>
            <person name="Guan C.-H."/>
            <person name="Wu X."/>
            <person name="Wu H.-Z."/>
            <person name="Ling F."/>
            <person name="Zhang R."/>
            <person name="Shi X.-G."/>
            <person name="Ren J.-P."/>
            <person name="Chen E.-F."/>
            <person name="Sun J.-M."/>
        </authorList>
    </citation>
    <scope>NUCLEOTIDE SEQUENCE</scope>
    <source>
        <strain evidence="2">Adult_tree_wgs_1</strain>
        <tissue evidence="2">Leaves</tissue>
    </source>
</reference>
<accession>A0A834G591</accession>